<dbReference type="SUPFAM" id="SSF55729">
    <property type="entry name" value="Acyl-CoA N-acyltransferases (Nat)"/>
    <property type="match status" value="1"/>
</dbReference>
<accession>A0A172WPE9</accession>
<dbReference type="Gene3D" id="3.40.630.30">
    <property type="match status" value="1"/>
</dbReference>
<proteinExistence type="inferred from homology"/>
<keyword evidence="6 8" id="KW-0012">Acyltransferase</keyword>
<dbReference type="Proteomes" id="UP000077787">
    <property type="component" value="Chromosome"/>
</dbReference>
<dbReference type="UniPathway" id="UPA00067">
    <property type="reaction ID" value="UER00122"/>
</dbReference>
<dbReference type="OrthoDB" id="2436196at2"/>
<dbReference type="PROSITE" id="PS51186">
    <property type="entry name" value="GNAT"/>
    <property type="match status" value="1"/>
</dbReference>
<dbReference type="RefSeq" id="WP_046163523.1">
    <property type="nucleotide sequence ID" value="NZ_CP015641.1"/>
</dbReference>
<comment type="pathway">
    <text evidence="1 8">Amine and polyamine biosynthesis; ectoine biosynthesis; L-ectoine from L-aspartate 4-semialdehyde: step 2/3.</text>
</comment>
<keyword evidence="5 8" id="KW-0808">Transferase</keyword>
<organism evidence="10 11">
    <name type="scientific">Stutzerimonas stutzeri</name>
    <name type="common">Pseudomonas stutzeri</name>
    <dbReference type="NCBI Taxonomy" id="316"/>
    <lineage>
        <taxon>Bacteria</taxon>
        <taxon>Pseudomonadati</taxon>
        <taxon>Pseudomonadota</taxon>
        <taxon>Gammaproteobacteria</taxon>
        <taxon>Pseudomonadales</taxon>
        <taxon>Pseudomonadaceae</taxon>
        <taxon>Stutzerimonas</taxon>
    </lineage>
</organism>
<dbReference type="EMBL" id="CP015641">
    <property type="protein sequence ID" value="ANF25236.1"/>
    <property type="molecule type" value="Genomic_DNA"/>
</dbReference>
<comment type="similarity">
    <text evidence="2 8">Belongs to the acetyltransferase family. EctA subfamily.</text>
</comment>
<dbReference type="AlphaFoldDB" id="A0A172WPE9"/>
<evidence type="ECO:0000256" key="1">
    <source>
        <dbReference type="ARBA" id="ARBA00004978"/>
    </source>
</evidence>
<comment type="catalytic activity">
    <reaction evidence="7 8">
        <text>L-2,4-diaminobutanoate + acetyl-CoA = (2S)-4-acetamido-2-aminobutanoate + CoA + H(+)</text>
        <dbReference type="Rhea" id="RHEA:16901"/>
        <dbReference type="ChEBI" id="CHEBI:15378"/>
        <dbReference type="ChEBI" id="CHEBI:57287"/>
        <dbReference type="ChEBI" id="CHEBI:57288"/>
        <dbReference type="ChEBI" id="CHEBI:58761"/>
        <dbReference type="ChEBI" id="CHEBI:58929"/>
        <dbReference type="EC" id="2.3.1.178"/>
    </reaction>
</comment>
<dbReference type="GO" id="GO:0019491">
    <property type="term" value="P:ectoine biosynthetic process"/>
    <property type="evidence" value="ECO:0007669"/>
    <property type="project" value="UniProtKB-UniPathway"/>
</dbReference>
<sequence length="177" mass="19142">MSVPTVTLRRPTDGDGFPLHELVARCQPLDTNSAYCNLLQCSDFADTSIAATDADGQLVGFISGYCPPARPDTLFVWQVAVDASMRGQGLALRMLMALVARVAREQGVANLETTISPDNGASQALFKKAFAKLGVDYSTRTLFSRAEHFAGKHEDEVLYRAGPFAAPNSEEELEENA</sequence>
<dbReference type="PANTHER" id="PTHR43072:SF60">
    <property type="entry name" value="L-2,4-DIAMINOBUTYRIC ACID ACETYLTRANSFERASE"/>
    <property type="match status" value="1"/>
</dbReference>
<dbReference type="NCBIfam" id="TIGR02406">
    <property type="entry name" value="ectoine_EctA"/>
    <property type="match status" value="1"/>
</dbReference>
<gene>
    <name evidence="8" type="primary">ectA</name>
    <name evidence="10" type="ORF">PS273GM_08765</name>
</gene>
<dbReference type="InterPro" id="IPR016181">
    <property type="entry name" value="Acyl_CoA_acyltransferase"/>
</dbReference>
<evidence type="ECO:0000256" key="7">
    <source>
        <dbReference type="ARBA" id="ARBA00048924"/>
    </source>
</evidence>
<dbReference type="InterPro" id="IPR017255">
    <property type="entry name" value="AcTrfase_GNAT_prd"/>
</dbReference>
<evidence type="ECO:0000313" key="10">
    <source>
        <dbReference type="EMBL" id="ANF25236.1"/>
    </source>
</evidence>
<dbReference type="CDD" id="cd04301">
    <property type="entry name" value="NAT_SF"/>
    <property type="match status" value="1"/>
</dbReference>
<dbReference type="Pfam" id="PF00583">
    <property type="entry name" value="Acetyltransf_1"/>
    <property type="match status" value="1"/>
</dbReference>
<evidence type="ECO:0000256" key="5">
    <source>
        <dbReference type="ARBA" id="ARBA00022679"/>
    </source>
</evidence>
<evidence type="ECO:0000256" key="6">
    <source>
        <dbReference type="ARBA" id="ARBA00023315"/>
    </source>
</evidence>
<dbReference type="eggNOG" id="COG0456">
    <property type="taxonomic scope" value="Bacteria"/>
</dbReference>
<protein>
    <recommendedName>
        <fullName evidence="4 8">L-2,4-diaminobutyric acid acetyltransferase</fullName>
        <shortName evidence="8">DABA acetyltransferase</shortName>
        <ecNumber evidence="3 8">2.3.1.178</ecNumber>
    </recommendedName>
</protein>
<evidence type="ECO:0000259" key="9">
    <source>
        <dbReference type="PROSITE" id="PS51186"/>
    </source>
</evidence>
<dbReference type="PIRSF" id="PIRSF037663">
    <property type="entry name" value="Acetyltransf_GNAT_prd"/>
    <property type="match status" value="1"/>
</dbReference>
<dbReference type="InterPro" id="IPR012772">
    <property type="entry name" value="Ectoine_EctA"/>
</dbReference>
<name>A0A172WPE9_STUST</name>
<evidence type="ECO:0000256" key="2">
    <source>
        <dbReference type="ARBA" id="ARBA00010712"/>
    </source>
</evidence>
<evidence type="ECO:0000256" key="8">
    <source>
        <dbReference type="RuleBase" id="RU365045"/>
    </source>
</evidence>
<dbReference type="EC" id="2.3.1.178" evidence="3 8"/>
<feature type="domain" description="N-acetyltransferase" evidence="9">
    <location>
        <begin position="6"/>
        <end position="165"/>
    </location>
</feature>
<dbReference type="PANTHER" id="PTHR43072">
    <property type="entry name" value="N-ACETYLTRANSFERASE"/>
    <property type="match status" value="1"/>
</dbReference>
<evidence type="ECO:0000256" key="4">
    <source>
        <dbReference type="ARBA" id="ARBA00017935"/>
    </source>
</evidence>
<comment type="function">
    <text evidence="8">Catalyzes the acetylation of L-2,4-diaminobutyrate (DABA) to gamma-N-acetyl-alpha,gamma-diaminobutyric acid (ADABA) with acetyl coenzyme A.</text>
</comment>
<reference evidence="10 11" key="1">
    <citation type="submission" date="2016-05" db="EMBL/GenBank/DDBJ databases">
        <title>Genome sequence of Pseudomonas stutzeri 273 and identification of the exopolysaccharide biosynthesis locus.</title>
        <authorList>
            <person name="Wu S."/>
            <person name="Sun C."/>
        </authorList>
    </citation>
    <scope>NUCLEOTIDE SEQUENCE [LARGE SCALE GENOMIC DNA]</scope>
    <source>
        <strain evidence="10 11">273</strain>
    </source>
</reference>
<evidence type="ECO:0000313" key="11">
    <source>
        <dbReference type="Proteomes" id="UP000077787"/>
    </source>
</evidence>
<dbReference type="GO" id="GO:0033816">
    <property type="term" value="F:diaminobutyrate acetyltransferase activity"/>
    <property type="evidence" value="ECO:0007669"/>
    <property type="project" value="UniProtKB-EC"/>
</dbReference>
<evidence type="ECO:0000256" key="3">
    <source>
        <dbReference type="ARBA" id="ARBA00012355"/>
    </source>
</evidence>
<dbReference type="InterPro" id="IPR000182">
    <property type="entry name" value="GNAT_dom"/>
</dbReference>